<dbReference type="PANTHER" id="PTHR43711">
    <property type="entry name" value="TWO-COMPONENT HISTIDINE KINASE"/>
    <property type="match status" value="1"/>
</dbReference>
<evidence type="ECO:0000313" key="11">
    <source>
        <dbReference type="EMBL" id="MBE9190766.1"/>
    </source>
</evidence>
<dbReference type="Gene3D" id="1.10.287.130">
    <property type="match status" value="1"/>
</dbReference>
<dbReference type="Pfam" id="PF00672">
    <property type="entry name" value="HAMP"/>
    <property type="match status" value="1"/>
</dbReference>
<dbReference type="SUPFAM" id="SSF55874">
    <property type="entry name" value="ATPase domain of HSP90 chaperone/DNA topoisomerase II/histidine kinase"/>
    <property type="match status" value="1"/>
</dbReference>
<dbReference type="CDD" id="cd00082">
    <property type="entry name" value="HisKA"/>
    <property type="match status" value="1"/>
</dbReference>
<keyword evidence="7" id="KW-0902">Two-component regulatory system</keyword>
<dbReference type="PANTHER" id="PTHR43711:SF28">
    <property type="entry name" value="SENSOR HISTIDINE KINASE YXDK"/>
    <property type="match status" value="1"/>
</dbReference>
<gene>
    <name evidence="11" type="ORF">IQ230_10445</name>
</gene>
<evidence type="ECO:0000256" key="7">
    <source>
        <dbReference type="ARBA" id="ARBA00023012"/>
    </source>
</evidence>
<dbReference type="InterPro" id="IPR005467">
    <property type="entry name" value="His_kinase_dom"/>
</dbReference>
<comment type="caution">
    <text evidence="11">The sequence shown here is derived from an EMBL/GenBank/DDBJ whole genome shotgun (WGS) entry which is preliminary data.</text>
</comment>
<keyword evidence="6 11" id="KW-0418">Kinase</keyword>
<dbReference type="SUPFAM" id="SSF158472">
    <property type="entry name" value="HAMP domain-like"/>
    <property type="match status" value="1"/>
</dbReference>
<evidence type="ECO:0000259" key="10">
    <source>
        <dbReference type="PROSITE" id="PS50885"/>
    </source>
</evidence>
<dbReference type="SMART" id="SM00304">
    <property type="entry name" value="HAMP"/>
    <property type="match status" value="1"/>
</dbReference>
<feature type="transmembrane region" description="Helical" evidence="8">
    <location>
        <begin position="21"/>
        <end position="39"/>
    </location>
</feature>
<dbReference type="InterPro" id="IPR036097">
    <property type="entry name" value="HisK_dim/P_sf"/>
</dbReference>
<comment type="catalytic activity">
    <reaction evidence="1">
        <text>ATP + protein L-histidine = ADP + protein N-phospho-L-histidine.</text>
        <dbReference type="EC" id="2.7.13.3"/>
    </reaction>
</comment>
<dbReference type="SUPFAM" id="SSF47384">
    <property type="entry name" value="Homodimeric domain of signal transducing histidine kinase"/>
    <property type="match status" value="1"/>
</dbReference>
<dbReference type="RefSeq" id="WP_193931937.1">
    <property type="nucleotide sequence ID" value="NZ_CAWPMZ010000045.1"/>
</dbReference>
<comment type="subcellular location">
    <subcellularLocation>
        <location evidence="2">Membrane</location>
    </subcellularLocation>
</comment>
<feature type="domain" description="Histidine kinase" evidence="9">
    <location>
        <begin position="276"/>
        <end position="483"/>
    </location>
</feature>
<name>A0ABR9UR60_9CHRO</name>
<dbReference type="PRINTS" id="PR00344">
    <property type="entry name" value="BCTRLSENSOR"/>
</dbReference>
<proteinExistence type="predicted"/>
<keyword evidence="8" id="KW-1133">Transmembrane helix</keyword>
<evidence type="ECO:0000256" key="4">
    <source>
        <dbReference type="ARBA" id="ARBA00022553"/>
    </source>
</evidence>
<dbReference type="Pfam" id="PF02518">
    <property type="entry name" value="HATPase_c"/>
    <property type="match status" value="1"/>
</dbReference>
<keyword evidence="4" id="KW-0597">Phosphoprotein</keyword>
<dbReference type="EC" id="2.7.13.3" evidence="3"/>
<dbReference type="EMBL" id="JADEWN010000021">
    <property type="protein sequence ID" value="MBE9190766.1"/>
    <property type="molecule type" value="Genomic_DNA"/>
</dbReference>
<dbReference type="GO" id="GO:0016301">
    <property type="term" value="F:kinase activity"/>
    <property type="evidence" value="ECO:0007669"/>
    <property type="project" value="UniProtKB-KW"/>
</dbReference>
<dbReference type="InterPro" id="IPR003594">
    <property type="entry name" value="HATPase_dom"/>
</dbReference>
<dbReference type="PROSITE" id="PS50109">
    <property type="entry name" value="HIS_KIN"/>
    <property type="match status" value="1"/>
</dbReference>
<keyword evidence="8" id="KW-0472">Membrane</keyword>
<evidence type="ECO:0000256" key="6">
    <source>
        <dbReference type="ARBA" id="ARBA00022777"/>
    </source>
</evidence>
<reference evidence="11 12" key="1">
    <citation type="submission" date="2020-10" db="EMBL/GenBank/DDBJ databases">
        <authorList>
            <person name="Castelo-Branco R."/>
            <person name="Eusebio N."/>
            <person name="Adriana R."/>
            <person name="Vieira A."/>
            <person name="Brugerolle De Fraissinette N."/>
            <person name="Rezende De Castro R."/>
            <person name="Schneider M.P."/>
            <person name="Vasconcelos V."/>
            <person name="Leao P.N."/>
        </authorList>
    </citation>
    <scope>NUCLEOTIDE SEQUENCE [LARGE SCALE GENOMIC DNA]</scope>
    <source>
        <strain evidence="11 12">LEGE 06123</strain>
    </source>
</reference>
<evidence type="ECO:0000256" key="8">
    <source>
        <dbReference type="SAM" id="Phobius"/>
    </source>
</evidence>
<dbReference type="InterPro" id="IPR004358">
    <property type="entry name" value="Sig_transdc_His_kin-like_C"/>
</dbReference>
<keyword evidence="8" id="KW-0812">Transmembrane</keyword>
<keyword evidence="12" id="KW-1185">Reference proteome</keyword>
<evidence type="ECO:0000256" key="5">
    <source>
        <dbReference type="ARBA" id="ARBA00022679"/>
    </source>
</evidence>
<dbReference type="Gene3D" id="6.10.340.10">
    <property type="match status" value="1"/>
</dbReference>
<dbReference type="Pfam" id="PF00512">
    <property type="entry name" value="HisKA"/>
    <property type="match status" value="1"/>
</dbReference>
<dbReference type="CDD" id="cd06225">
    <property type="entry name" value="HAMP"/>
    <property type="match status" value="1"/>
</dbReference>
<dbReference type="InterPro" id="IPR050736">
    <property type="entry name" value="Sensor_HK_Regulatory"/>
</dbReference>
<dbReference type="SMART" id="SM00387">
    <property type="entry name" value="HATPase_c"/>
    <property type="match status" value="1"/>
</dbReference>
<evidence type="ECO:0000259" key="9">
    <source>
        <dbReference type="PROSITE" id="PS50109"/>
    </source>
</evidence>
<dbReference type="InterPro" id="IPR003660">
    <property type="entry name" value="HAMP_dom"/>
</dbReference>
<dbReference type="PROSITE" id="PS50885">
    <property type="entry name" value="HAMP"/>
    <property type="match status" value="1"/>
</dbReference>
<accession>A0ABR9UR60</accession>
<dbReference type="InterPro" id="IPR036890">
    <property type="entry name" value="HATPase_C_sf"/>
</dbReference>
<organism evidence="11 12">
    <name type="scientific">Gloeocapsopsis crepidinum LEGE 06123</name>
    <dbReference type="NCBI Taxonomy" id="588587"/>
    <lineage>
        <taxon>Bacteria</taxon>
        <taxon>Bacillati</taxon>
        <taxon>Cyanobacteriota</taxon>
        <taxon>Cyanophyceae</taxon>
        <taxon>Oscillatoriophycideae</taxon>
        <taxon>Chroococcales</taxon>
        <taxon>Chroococcaceae</taxon>
        <taxon>Gloeocapsopsis</taxon>
    </lineage>
</organism>
<dbReference type="InterPro" id="IPR003661">
    <property type="entry name" value="HisK_dim/P_dom"/>
</dbReference>
<evidence type="ECO:0000313" key="12">
    <source>
        <dbReference type="Proteomes" id="UP000651156"/>
    </source>
</evidence>
<dbReference type="Gene3D" id="3.30.565.10">
    <property type="entry name" value="Histidine kinase-like ATPase, C-terminal domain"/>
    <property type="match status" value="1"/>
</dbReference>
<sequence length="489" mass="54965">MQLKQARKWHRFLLSARTRILAWYIVLMATSSVVSIFAIRQELFTRVQERVERSLLQEVQEFRQLVKSVNPETNKPFESHEVTDLFDLFVARNIPDDDEFLLTLFNGRLYKHSPRALPEPLKPDSPLIQHWGQLTQPERGQIDTTLGELLYLAEPVRITYQAEPLESTADVQGVFVVAHITAGEREEVDEAIAVVVEVTIIVLTAASILAWAIAGRVLAPLRLLTKTALSITNDSDLTQRIPVQGSDEIAELTITFNEMMDRLEDAFMSQRNFINDASHELRTPITIIRGHLELLGDDPQERQETMEVIVDELDRMNRFVDDLLILAKAEQPKFLCLETVDVRSFTEEVYAKARTLAARNWRLDSKGCGSIIADRQRLTQAIVNLAQNATQHTHTKDVIALGSIVRNGKARFWVSDTGQGIAYSDQKRVFKRFARGVNGRRSEGAGLGLAIVQAIVTAHHGHIELSSQPGIGSTFTLVIPVDPPTPESN</sequence>
<dbReference type="SMART" id="SM00388">
    <property type="entry name" value="HisKA"/>
    <property type="match status" value="1"/>
</dbReference>
<evidence type="ECO:0000256" key="1">
    <source>
        <dbReference type="ARBA" id="ARBA00000085"/>
    </source>
</evidence>
<keyword evidence="5" id="KW-0808">Transferase</keyword>
<dbReference type="Proteomes" id="UP000651156">
    <property type="component" value="Unassembled WGS sequence"/>
</dbReference>
<evidence type="ECO:0000256" key="2">
    <source>
        <dbReference type="ARBA" id="ARBA00004370"/>
    </source>
</evidence>
<evidence type="ECO:0000256" key="3">
    <source>
        <dbReference type="ARBA" id="ARBA00012438"/>
    </source>
</evidence>
<feature type="domain" description="HAMP" evidence="10">
    <location>
        <begin position="215"/>
        <end position="268"/>
    </location>
</feature>
<protein>
    <recommendedName>
        <fullName evidence="3">histidine kinase</fullName>
        <ecNumber evidence="3">2.7.13.3</ecNumber>
    </recommendedName>
</protein>